<dbReference type="CDD" id="cd00564">
    <property type="entry name" value="TMP_TenI"/>
    <property type="match status" value="1"/>
</dbReference>
<reference evidence="13" key="2">
    <citation type="submission" date="2021-04" db="EMBL/GenBank/DDBJ databases">
        <authorList>
            <person name="Gilroy R."/>
        </authorList>
    </citation>
    <scope>NUCLEOTIDE SEQUENCE</scope>
    <source>
        <strain evidence="13">14975</strain>
    </source>
</reference>
<feature type="binding site" evidence="9">
    <location>
        <position position="168"/>
    </location>
    <ligand>
        <name>2-[(2R,5Z)-2-carboxy-4-methylthiazol-5(2H)-ylidene]ethyl phosphate</name>
        <dbReference type="ChEBI" id="CHEBI:62899"/>
    </ligand>
</feature>
<feature type="binding site" evidence="9">
    <location>
        <position position="111"/>
    </location>
    <ligand>
        <name>4-amino-2-methyl-5-(diphosphooxymethyl)pyrimidine</name>
        <dbReference type="ChEBI" id="CHEBI:57841"/>
    </ligand>
</feature>
<comment type="cofactor">
    <cofactor evidence="9">
        <name>Mg(2+)</name>
        <dbReference type="ChEBI" id="CHEBI:18420"/>
    </cofactor>
    <text evidence="9">Binds 1 Mg(2+) ion per subunit.</text>
</comment>
<dbReference type="PANTHER" id="PTHR20857">
    <property type="entry name" value="THIAMINE-PHOSPHATE PYROPHOSPHORYLASE"/>
    <property type="match status" value="1"/>
</dbReference>
<dbReference type="Proteomes" id="UP000823964">
    <property type="component" value="Unassembled WGS sequence"/>
</dbReference>
<comment type="function">
    <text evidence="9">Condenses 4-methyl-5-(beta-hydroxyethyl)thiazole monophosphate (THZ-P) and 2-methyl-4-amino-5-hydroxymethyl pyrimidine pyrophosphate (HMP-PP) to form thiamine monophosphate (TMP).</text>
</comment>
<comment type="caution">
    <text evidence="9">Lacks conserved residue(s) required for the propagation of feature annotation.</text>
</comment>
<dbReference type="PANTHER" id="PTHR20857:SF15">
    <property type="entry name" value="THIAMINE-PHOSPHATE SYNTHASE"/>
    <property type="match status" value="1"/>
</dbReference>
<evidence type="ECO:0000256" key="1">
    <source>
        <dbReference type="ARBA" id="ARBA00005165"/>
    </source>
</evidence>
<dbReference type="Pfam" id="PF02581">
    <property type="entry name" value="TMP-TENI"/>
    <property type="match status" value="1"/>
</dbReference>
<comment type="catalytic activity">
    <reaction evidence="8 9 10">
        <text>2-[(2R,5Z)-2-carboxy-4-methylthiazol-5(2H)-ylidene]ethyl phosphate + 4-amino-2-methyl-5-(diphosphooxymethyl)pyrimidine + 2 H(+) = thiamine phosphate + CO2 + diphosphate</text>
        <dbReference type="Rhea" id="RHEA:47844"/>
        <dbReference type="ChEBI" id="CHEBI:15378"/>
        <dbReference type="ChEBI" id="CHEBI:16526"/>
        <dbReference type="ChEBI" id="CHEBI:33019"/>
        <dbReference type="ChEBI" id="CHEBI:37575"/>
        <dbReference type="ChEBI" id="CHEBI:57841"/>
        <dbReference type="ChEBI" id="CHEBI:62899"/>
        <dbReference type="EC" id="2.5.1.3"/>
    </reaction>
</comment>
<evidence type="ECO:0000313" key="13">
    <source>
        <dbReference type="EMBL" id="HIX20717.1"/>
    </source>
</evidence>
<keyword evidence="3 9" id="KW-0479">Metal-binding</keyword>
<keyword evidence="4 9" id="KW-0460">Magnesium</keyword>
<feature type="domain" description="Thiamine phosphate synthase/TenI" evidence="12">
    <location>
        <begin position="9"/>
        <end position="191"/>
    </location>
</feature>
<feature type="binding site" evidence="9">
    <location>
        <begin position="137"/>
        <end position="139"/>
    </location>
    <ligand>
        <name>2-[(2R,5Z)-2-carboxy-4-methylthiazol-5(2H)-ylidene]ethyl phosphate</name>
        <dbReference type="ChEBI" id="CHEBI:62899"/>
    </ligand>
</feature>
<feature type="binding site" evidence="9">
    <location>
        <position position="92"/>
    </location>
    <ligand>
        <name>Mg(2+)</name>
        <dbReference type="ChEBI" id="CHEBI:18420"/>
    </ligand>
</feature>
<keyword evidence="5 9" id="KW-0784">Thiamine biosynthesis</keyword>
<evidence type="ECO:0000256" key="5">
    <source>
        <dbReference type="ARBA" id="ARBA00022977"/>
    </source>
</evidence>
<comment type="catalytic activity">
    <reaction evidence="7 9 10">
        <text>2-(2-carboxy-4-methylthiazol-5-yl)ethyl phosphate + 4-amino-2-methyl-5-(diphosphooxymethyl)pyrimidine + 2 H(+) = thiamine phosphate + CO2 + diphosphate</text>
        <dbReference type="Rhea" id="RHEA:47848"/>
        <dbReference type="ChEBI" id="CHEBI:15378"/>
        <dbReference type="ChEBI" id="CHEBI:16526"/>
        <dbReference type="ChEBI" id="CHEBI:33019"/>
        <dbReference type="ChEBI" id="CHEBI:37575"/>
        <dbReference type="ChEBI" id="CHEBI:57841"/>
        <dbReference type="ChEBI" id="CHEBI:62890"/>
        <dbReference type="EC" id="2.5.1.3"/>
    </reaction>
</comment>
<dbReference type="InterPro" id="IPR013785">
    <property type="entry name" value="Aldolase_TIM"/>
</dbReference>
<evidence type="ECO:0000256" key="9">
    <source>
        <dbReference type="HAMAP-Rule" id="MF_00097"/>
    </source>
</evidence>
<organism evidence="13 14">
    <name type="scientific">Candidatus Akkermansia intestinigallinarum</name>
    <dbReference type="NCBI Taxonomy" id="2838431"/>
    <lineage>
        <taxon>Bacteria</taxon>
        <taxon>Pseudomonadati</taxon>
        <taxon>Verrucomicrobiota</taxon>
        <taxon>Verrucomicrobiia</taxon>
        <taxon>Verrucomicrobiales</taxon>
        <taxon>Akkermansiaceae</taxon>
        <taxon>Akkermansia</taxon>
    </lineage>
</organism>
<gene>
    <name evidence="9 13" type="primary">thiE</name>
    <name evidence="13" type="ORF">H9862_08975</name>
</gene>
<protein>
    <recommendedName>
        <fullName evidence="9">Thiamine-phosphate synthase</fullName>
        <shortName evidence="9">TP synthase</shortName>
        <shortName evidence="9">TPS</shortName>
        <ecNumber evidence="9">2.5.1.3</ecNumber>
    </recommendedName>
    <alternativeName>
        <fullName evidence="9">Thiamine-phosphate pyrophosphorylase</fullName>
        <shortName evidence="9">TMP pyrophosphorylase</shortName>
        <shortName evidence="9">TMP-PPase</shortName>
    </alternativeName>
</protein>
<dbReference type="EC" id="2.5.1.3" evidence="9"/>
<evidence type="ECO:0000313" key="14">
    <source>
        <dbReference type="Proteomes" id="UP000823964"/>
    </source>
</evidence>
<accession>A0A9D1VCL0</accession>
<dbReference type="AlphaFoldDB" id="A0A9D1VCL0"/>
<evidence type="ECO:0000256" key="7">
    <source>
        <dbReference type="ARBA" id="ARBA00047851"/>
    </source>
</evidence>
<feature type="binding site" evidence="9">
    <location>
        <begin position="188"/>
        <end position="189"/>
    </location>
    <ligand>
        <name>2-[(2R,5Z)-2-carboxy-4-methylthiazol-5(2H)-ylidene]ethyl phosphate</name>
        <dbReference type="ChEBI" id="CHEBI:62899"/>
    </ligand>
</feature>
<evidence type="ECO:0000256" key="11">
    <source>
        <dbReference type="RuleBase" id="RU004253"/>
    </source>
</evidence>
<dbReference type="InterPro" id="IPR034291">
    <property type="entry name" value="TMP_synthase"/>
</dbReference>
<feature type="binding site" evidence="9">
    <location>
        <position position="73"/>
    </location>
    <ligand>
        <name>Mg(2+)</name>
        <dbReference type="ChEBI" id="CHEBI:18420"/>
    </ligand>
</feature>
<evidence type="ECO:0000256" key="3">
    <source>
        <dbReference type="ARBA" id="ARBA00022723"/>
    </source>
</evidence>
<dbReference type="HAMAP" id="MF_00097">
    <property type="entry name" value="TMP_synthase"/>
    <property type="match status" value="1"/>
</dbReference>
<dbReference type="Gene3D" id="3.20.20.70">
    <property type="entry name" value="Aldolase class I"/>
    <property type="match status" value="1"/>
</dbReference>
<dbReference type="GO" id="GO:0005737">
    <property type="term" value="C:cytoplasm"/>
    <property type="evidence" value="ECO:0007669"/>
    <property type="project" value="TreeGrafter"/>
</dbReference>
<dbReference type="GO" id="GO:0009229">
    <property type="term" value="P:thiamine diphosphate biosynthetic process"/>
    <property type="evidence" value="ECO:0007669"/>
    <property type="project" value="UniProtKB-UniRule"/>
</dbReference>
<evidence type="ECO:0000256" key="2">
    <source>
        <dbReference type="ARBA" id="ARBA00022679"/>
    </source>
</evidence>
<dbReference type="InterPro" id="IPR036206">
    <property type="entry name" value="ThiamineP_synth_sf"/>
</dbReference>
<dbReference type="GO" id="GO:0004789">
    <property type="term" value="F:thiamine-phosphate diphosphorylase activity"/>
    <property type="evidence" value="ECO:0007669"/>
    <property type="project" value="UniProtKB-UniRule"/>
</dbReference>
<dbReference type="GO" id="GO:0009228">
    <property type="term" value="P:thiamine biosynthetic process"/>
    <property type="evidence" value="ECO:0007669"/>
    <property type="project" value="UniProtKB-KW"/>
</dbReference>
<proteinExistence type="inferred from homology"/>
<reference evidence="13" key="1">
    <citation type="journal article" date="2021" name="PeerJ">
        <title>Extensive microbial diversity within the chicken gut microbiome revealed by metagenomics and culture.</title>
        <authorList>
            <person name="Gilroy R."/>
            <person name="Ravi A."/>
            <person name="Getino M."/>
            <person name="Pursley I."/>
            <person name="Horton D.L."/>
            <person name="Alikhan N.F."/>
            <person name="Baker D."/>
            <person name="Gharbi K."/>
            <person name="Hall N."/>
            <person name="Watson M."/>
            <person name="Adriaenssens E.M."/>
            <person name="Foster-Nyarko E."/>
            <person name="Jarju S."/>
            <person name="Secka A."/>
            <person name="Antonio M."/>
            <person name="Oren A."/>
            <person name="Chaudhuri R.R."/>
            <person name="La Ragione R."/>
            <person name="Hildebrand F."/>
            <person name="Pallen M.J."/>
        </authorList>
    </citation>
    <scope>NUCLEOTIDE SEQUENCE</scope>
    <source>
        <strain evidence="13">14975</strain>
    </source>
</reference>
<comment type="similarity">
    <text evidence="9 10">Belongs to the thiamine-phosphate synthase family.</text>
</comment>
<evidence type="ECO:0000256" key="8">
    <source>
        <dbReference type="ARBA" id="ARBA00047883"/>
    </source>
</evidence>
<dbReference type="SUPFAM" id="SSF51391">
    <property type="entry name" value="Thiamin phosphate synthase"/>
    <property type="match status" value="1"/>
</dbReference>
<comment type="caution">
    <text evidence="13">The sequence shown here is derived from an EMBL/GenBank/DDBJ whole genome shotgun (WGS) entry which is preliminary data.</text>
</comment>
<comment type="catalytic activity">
    <reaction evidence="6 9 10">
        <text>4-methyl-5-(2-phosphooxyethyl)-thiazole + 4-amino-2-methyl-5-(diphosphooxymethyl)pyrimidine + H(+) = thiamine phosphate + diphosphate</text>
        <dbReference type="Rhea" id="RHEA:22328"/>
        <dbReference type="ChEBI" id="CHEBI:15378"/>
        <dbReference type="ChEBI" id="CHEBI:33019"/>
        <dbReference type="ChEBI" id="CHEBI:37575"/>
        <dbReference type="ChEBI" id="CHEBI:57841"/>
        <dbReference type="ChEBI" id="CHEBI:58296"/>
        <dbReference type="EC" id="2.5.1.3"/>
    </reaction>
</comment>
<dbReference type="NCBIfam" id="TIGR00693">
    <property type="entry name" value="thiE"/>
    <property type="match status" value="1"/>
</dbReference>
<evidence type="ECO:0000259" key="12">
    <source>
        <dbReference type="Pfam" id="PF02581"/>
    </source>
</evidence>
<feature type="binding site" evidence="9">
    <location>
        <position position="72"/>
    </location>
    <ligand>
        <name>4-amino-2-methyl-5-(diphosphooxymethyl)pyrimidine</name>
        <dbReference type="ChEBI" id="CHEBI:57841"/>
    </ligand>
</feature>
<evidence type="ECO:0000256" key="4">
    <source>
        <dbReference type="ARBA" id="ARBA00022842"/>
    </source>
</evidence>
<dbReference type="EMBL" id="DXFQ01000171">
    <property type="protein sequence ID" value="HIX20717.1"/>
    <property type="molecule type" value="Genomic_DNA"/>
</dbReference>
<keyword evidence="2 9" id="KW-0808">Transferase</keyword>
<comment type="pathway">
    <text evidence="1 9 11">Cofactor biosynthesis; thiamine diphosphate biosynthesis; thiamine phosphate from 4-amino-2-methyl-5-diphosphomethylpyrimidine and 4-methyl-5-(2-phosphoethyl)-thiazole: step 1/1.</text>
</comment>
<name>A0A9D1VCL0_9BACT</name>
<feature type="binding site" evidence="9">
    <location>
        <position position="140"/>
    </location>
    <ligand>
        <name>4-amino-2-methyl-5-(diphosphooxymethyl)pyrimidine</name>
        <dbReference type="ChEBI" id="CHEBI:57841"/>
    </ligand>
</feature>
<sequence>MRNPDYLSLYLVLDPELCGGERGMVETARLAVAGGASCVQLRAPQWEKSRWLSCGRALKELLAPLGVPLIVNDHADVCLALDADGLHIGQQDLPAAEARALIGPHRLLGLSVSSEQEMRAVDASLVDYVGVGPVFATPTKVDAAPAMGWGGLARALAVKPCPAVAIGGIKLPMLPQIAASGADGAAVVSAVCGQPDPRAAAAELRRCWDAARQQPGT</sequence>
<evidence type="ECO:0000256" key="10">
    <source>
        <dbReference type="RuleBase" id="RU003826"/>
    </source>
</evidence>
<dbReference type="InterPro" id="IPR022998">
    <property type="entry name" value="ThiamineP_synth_TenI"/>
</dbReference>
<evidence type="ECO:0000256" key="6">
    <source>
        <dbReference type="ARBA" id="ARBA00047334"/>
    </source>
</evidence>
<dbReference type="GO" id="GO:0000287">
    <property type="term" value="F:magnesium ion binding"/>
    <property type="evidence" value="ECO:0007669"/>
    <property type="project" value="UniProtKB-UniRule"/>
</dbReference>